<dbReference type="AlphaFoldDB" id="A0A6A5ZXJ5"/>
<dbReference type="GeneID" id="54411481"/>
<dbReference type="EMBL" id="ML977524">
    <property type="protein sequence ID" value="KAF2123634.1"/>
    <property type="molecule type" value="Genomic_DNA"/>
</dbReference>
<dbReference type="Proteomes" id="UP000799771">
    <property type="component" value="Unassembled WGS sequence"/>
</dbReference>
<reference evidence="1" key="1">
    <citation type="journal article" date="2020" name="Stud. Mycol.">
        <title>101 Dothideomycetes genomes: a test case for predicting lifestyles and emergence of pathogens.</title>
        <authorList>
            <person name="Haridas S."/>
            <person name="Albert R."/>
            <person name="Binder M."/>
            <person name="Bloem J."/>
            <person name="Labutti K."/>
            <person name="Salamov A."/>
            <person name="Andreopoulos B."/>
            <person name="Baker S."/>
            <person name="Barry K."/>
            <person name="Bills G."/>
            <person name="Bluhm B."/>
            <person name="Cannon C."/>
            <person name="Castanera R."/>
            <person name="Culley D."/>
            <person name="Daum C."/>
            <person name="Ezra D."/>
            <person name="Gonzalez J."/>
            <person name="Henrissat B."/>
            <person name="Kuo A."/>
            <person name="Liang C."/>
            <person name="Lipzen A."/>
            <person name="Lutzoni F."/>
            <person name="Magnuson J."/>
            <person name="Mondo S."/>
            <person name="Nolan M."/>
            <person name="Ohm R."/>
            <person name="Pangilinan J."/>
            <person name="Park H.-J."/>
            <person name="Ramirez L."/>
            <person name="Alfaro M."/>
            <person name="Sun H."/>
            <person name="Tritt A."/>
            <person name="Yoshinaga Y."/>
            <person name="Zwiers L.-H."/>
            <person name="Turgeon B."/>
            <person name="Goodwin S."/>
            <person name="Spatafora J."/>
            <person name="Crous P."/>
            <person name="Grigoriev I."/>
        </authorList>
    </citation>
    <scope>NUCLEOTIDE SEQUENCE</scope>
    <source>
        <strain evidence="1">CBS 119687</strain>
    </source>
</reference>
<accession>A0A6A5ZXJ5</accession>
<dbReference type="RefSeq" id="XP_033518028.1">
    <property type="nucleotide sequence ID" value="XM_033671049.1"/>
</dbReference>
<evidence type="ECO:0000313" key="2">
    <source>
        <dbReference type="Proteomes" id="UP000799771"/>
    </source>
</evidence>
<evidence type="ECO:0000313" key="1">
    <source>
        <dbReference type="EMBL" id="KAF2123634.1"/>
    </source>
</evidence>
<protein>
    <submittedName>
        <fullName evidence="1">Uncharacterized protein</fullName>
    </submittedName>
</protein>
<gene>
    <name evidence="1" type="ORF">P153DRAFT_391360</name>
</gene>
<organism evidence="1 2">
    <name type="scientific">Dothidotthia symphoricarpi CBS 119687</name>
    <dbReference type="NCBI Taxonomy" id="1392245"/>
    <lineage>
        <taxon>Eukaryota</taxon>
        <taxon>Fungi</taxon>
        <taxon>Dikarya</taxon>
        <taxon>Ascomycota</taxon>
        <taxon>Pezizomycotina</taxon>
        <taxon>Dothideomycetes</taxon>
        <taxon>Pleosporomycetidae</taxon>
        <taxon>Pleosporales</taxon>
        <taxon>Dothidotthiaceae</taxon>
        <taxon>Dothidotthia</taxon>
    </lineage>
</organism>
<name>A0A6A5ZXJ5_9PLEO</name>
<keyword evidence="2" id="KW-1185">Reference proteome</keyword>
<proteinExistence type="predicted"/>
<sequence>MAYSSTEFKNEMIDPNLDPVLNRKVDRACALIQKDPYADVPSEDDFMECDENTLFSPHKLQIDDLVTLREMHADNPRVVTPTTNRISVEMMGTPGYIRETSAGIATAKATDEDLTLILGVQTQLEPGSPFKTGTLLRPCYMCHFDSFARTASRKQHIAPFETTKEKNKPEQNGMGNLQALTSDTANALSHGVVTWIEVS</sequence>